<accession>A0A6S6TWD8</accession>
<keyword evidence="2" id="KW-0808">Transferase</keyword>
<proteinExistence type="predicted"/>
<dbReference type="PROSITE" id="PS51664">
    <property type="entry name" value="YCAO"/>
    <property type="match status" value="1"/>
</dbReference>
<gene>
    <name evidence="2" type="ORF">HELGO_WM6348</name>
</gene>
<dbReference type="GO" id="GO:0016740">
    <property type="term" value="F:transferase activity"/>
    <property type="evidence" value="ECO:0007669"/>
    <property type="project" value="UniProtKB-KW"/>
</dbReference>
<evidence type="ECO:0000259" key="1">
    <source>
        <dbReference type="PROSITE" id="PS51664"/>
    </source>
</evidence>
<dbReference type="Gene3D" id="3.30.1330.230">
    <property type="match status" value="1"/>
</dbReference>
<name>A0A6S6TWD8_9GAMM</name>
<organism evidence="2">
    <name type="scientific">uncultured Thiotrichaceae bacterium</name>
    <dbReference type="NCBI Taxonomy" id="298394"/>
    <lineage>
        <taxon>Bacteria</taxon>
        <taxon>Pseudomonadati</taxon>
        <taxon>Pseudomonadota</taxon>
        <taxon>Gammaproteobacteria</taxon>
        <taxon>Thiotrichales</taxon>
        <taxon>Thiotrichaceae</taxon>
        <taxon>environmental samples</taxon>
    </lineage>
</organism>
<dbReference type="NCBIfam" id="NF040716">
    <property type="entry name" value="YcaO_for_S12"/>
    <property type="match status" value="1"/>
</dbReference>
<sequence>MTEKHYIAGKDAALEDSIAKMQKQLQNLGFDIQEHAWLNPVPHVWSVHINDSSCPLLFTNGKGGSKQAALASALGEYFERLATNYFWADFYLGDNLLTQNFAHYPNEQWFPAQESSDWPEALLSKELLDFYNPSGQLQLAQLVDLNTANYEKGICTLPFKRQRDGKECLFPVNIIGNLYVSNGMSAGNSQAEARVQALSEILERFIKFKIIEEGICLPDVPQQVLEKYPDILEGIRKLEEKGFSVLVKDASLGGQFPVMNVTLLSPENQGCFASFGAHPKFFVALERSLTELLQGRELAALNEFPAPIHNLDEVASPENIETHFIDSSGLMGWSFFSDTSDYDYSPCDFEGTTNEEFIWLCELIEQTGRDIYIADYEHLGVPCCRILVPSMSEIYASEDLEWANNNVGIGLRNQILQLDALSAEDAQTLADEIDEMALDDMQPVGALIGLPLQPNTLWKDFRVAELKVLLVAISQNKDALLEGCEWLIDFSQIEEKRYKLYHCVVNRLECDDDPQYHSTMEKLYSKEIMREADQLLSGSLPSWWSTENTWQDALIEAYQKVQKAKYQS</sequence>
<reference evidence="2" key="1">
    <citation type="submission" date="2020-01" db="EMBL/GenBank/DDBJ databases">
        <authorList>
            <person name="Meier V. D."/>
            <person name="Meier V D."/>
        </authorList>
    </citation>
    <scope>NUCLEOTIDE SEQUENCE</scope>
    <source>
        <strain evidence="2">HLG_WM_MAG_07</strain>
    </source>
</reference>
<dbReference type="Pfam" id="PF18381">
    <property type="entry name" value="YcaO_C"/>
    <property type="match status" value="1"/>
</dbReference>
<dbReference type="GO" id="GO:0005840">
    <property type="term" value="C:ribosome"/>
    <property type="evidence" value="ECO:0007669"/>
    <property type="project" value="UniProtKB-KW"/>
</dbReference>
<dbReference type="InterPro" id="IPR003776">
    <property type="entry name" value="YcaO-like_dom"/>
</dbReference>
<dbReference type="EMBL" id="CACVAY010000110">
    <property type="protein sequence ID" value="CAA6822427.1"/>
    <property type="molecule type" value="Genomic_DNA"/>
</dbReference>
<protein>
    <submittedName>
        <fullName evidence="2">30s ribosomal protein S12 methylthiotransferase accessory protein YcaO</fullName>
    </submittedName>
</protein>
<dbReference type="InterPro" id="IPR041080">
    <property type="entry name" value="YcaO_C"/>
</dbReference>
<feature type="domain" description="YcaO" evidence="1">
    <location>
        <begin position="61"/>
        <end position="445"/>
    </location>
</feature>
<dbReference type="PANTHER" id="PTHR37809">
    <property type="entry name" value="RIBOSOMAL PROTEIN S12 METHYLTHIOTRANSFERASE ACCESSORY FACTOR YCAO"/>
    <property type="match status" value="1"/>
</dbReference>
<keyword evidence="2" id="KW-0689">Ribosomal protein</keyword>
<dbReference type="PANTHER" id="PTHR37809:SF1">
    <property type="entry name" value="RIBOSOMAL PROTEIN S12 METHYLTHIOTRANSFERASE ACCESSORY FACTOR YCAO"/>
    <property type="match status" value="1"/>
</dbReference>
<dbReference type="NCBIfam" id="TIGR00702">
    <property type="entry name" value="YcaO-type kinase domain"/>
    <property type="match status" value="1"/>
</dbReference>
<dbReference type="Pfam" id="PF02624">
    <property type="entry name" value="YcaO"/>
    <property type="match status" value="1"/>
</dbReference>
<keyword evidence="2" id="KW-0687">Ribonucleoprotein</keyword>
<evidence type="ECO:0000313" key="2">
    <source>
        <dbReference type="EMBL" id="CAA6822427.1"/>
    </source>
</evidence>
<dbReference type="AlphaFoldDB" id="A0A6S6TWD8"/>